<organism evidence="2 3">
    <name type="scientific">Tremella mesenterica</name>
    <name type="common">Jelly fungus</name>
    <dbReference type="NCBI Taxonomy" id="5217"/>
    <lineage>
        <taxon>Eukaryota</taxon>
        <taxon>Fungi</taxon>
        <taxon>Dikarya</taxon>
        <taxon>Basidiomycota</taxon>
        <taxon>Agaricomycotina</taxon>
        <taxon>Tremellomycetes</taxon>
        <taxon>Tremellales</taxon>
        <taxon>Tremellaceae</taxon>
        <taxon>Tremella</taxon>
    </lineage>
</organism>
<comment type="caution">
    <text evidence="2">The sequence shown here is derived from an EMBL/GenBank/DDBJ whole genome shotgun (WGS) entry which is preliminary data.</text>
</comment>
<evidence type="ECO:0000313" key="2">
    <source>
        <dbReference type="EMBL" id="RXK40844.1"/>
    </source>
</evidence>
<protein>
    <recommendedName>
        <fullName evidence="1">DUF6699 domain-containing protein</fullName>
    </recommendedName>
</protein>
<sequence>MPKFDPAVAIGPFKGGHQAGVLVPYLQAARLPKPLIIHPLLECVTWDPKPYGKYIFWNVVEFPAMACIYIDYDDTPTDETERTRAQNRLIKERYQPATSPKVEELHLLHSDTGWSIRIANRLGVNLTDVLQGIFDFFASPLYVDELGEMHPRAVRVMEQQYFEKRQQGFFDTFTGYRKSDALLGQTYFNGISYKPDITERKLNLRATNVLVLSLNNC</sequence>
<proteinExistence type="predicted"/>
<gene>
    <name evidence="2" type="ORF">M231_01903</name>
</gene>
<keyword evidence="3" id="KW-1185">Reference proteome</keyword>
<dbReference type="AlphaFoldDB" id="A0A4Q1BS66"/>
<reference evidence="2 3" key="1">
    <citation type="submission" date="2016-06" db="EMBL/GenBank/DDBJ databases">
        <title>Evolution of pathogenesis and genome organization in the Tremellales.</title>
        <authorList>
            <person name="Cuomo C."/>
            <person name="Litvintseva A."/>
            <person name="Heitman J."/>
            <person name="Chen Y."/>
            <person name="Sun S."/>
            <person name="Springer D."/>
            <person name="Dromer F."/>
            <person name="Young S."/>
            <person name="Zeng Q."/>
            <person name="Chapman S."/>
            <person name="Gujja S."/>
            <person name="Saif S."/>
            <person name="Birren B."/>
        </authorList>
    </citation>
    <scope>NUCLEOTIDE SEQUENCE [LARGE SCALE GENOMIC DNA]</scope>
    <source>
        <strain evidence="2 3">ATCC 28783</strain>
    </source>
</reference>
<name>A0A4Q1BS66_TREME</name>
<evidence type="ECO:0000313" key="3">
    <source>
        <dbReference type="Proteomes" id="UP000289152"/>
    </source>
</evidence>
<dbReference type="Proteomes" id="UP000289152">
    <property type="component" value="Unassembled WGS sequence"/>
</dbReference>
<dbReference type="InParanoid" id="A0A4Q1BS66"/>
<evidence type="ECO:0000259" key="1">
    <source>
        <dbReference type="Pfam" id="PF20415"/>
    </source>
</evidence>
<dbReference type="InterPro" id="IPR046522">
    <property type="entry name" value="DUF6699"/>
</dbReference>
<feature type="domain" description="DUF6699" evidence="1">
    <location>
        <begin position="73"/>
        <end position="195"/>
    </location>
</feature>
<dbReference type="VEuPathDB" id="FungiDB:TREMEDRAFT_61363"/>
<accession>A0A4Q1BS66</accession>
<dbReference type="EMBL" id="SDIL01000014">
    <property type="protein sequence ID" value="RXK40844.1"/>
    <property type="molecule type" value="Genomic_DNA"/>
</dbReference>
<dbReference type="OrthoDB" id="3333333at2759"/>
<dbReference type="Pfam" id="PF20415">
    <property type="entry name" value="DUF6699"/>
    <property type="match status" value="1"/>
</dbReference>